<evidence type="ECO:0000313" key="2">
    <source>
        <dbReference type="EMBL" id="MFC6881249.1"/>
    </source>
</evidence>
<feature type="compositionally biased region" description="Low complexity" evidence="1">
    <location>
        <begin position="387"/>
        <end position="400"/>
    </location>
</feature>
<dbReference type="InterPro" id="IPR022291">
    <property type="entry name" value="Bacteriocin_synth_cyclodeHase"/>
</dbReference>
<dbReference type="Gene3D" id="3.40.50.720">
    <property type="entry name" value="NAD(P)-binding Rossmann-like Domain"/>
    <property type="match status" value="1"/>
</dbReference>
<dbReference type="EMBL" id="JBHSXS010000007">
    <property type="protein sequence ID" value="MFC6881249.1"/>
    <property type="molecule type" value="Genomic_DNA"/>
</dbReference>
<feature type="region of interest" description="Disordered" evidence="1">
    <location>
        <begin position="1"/>
        <end position="34"/>
    </location>
</feature>
<feature type="compositionally biased region" description="Basic and acidic residues" evidence="1">
    <location>
        <begin position="1"/>
        <end position="10"/>
    </location>
</feature>
<feature type="compositionally biased region" description="Gly residues" evidence="1">
    <location>
        <begin position="16"/>
        <end position="31"/>
    </location>
</feature>
<accession>A0ABW2CI67</accession>
<proteinExistence type="predicted"/>
<dbReference type="SUPFAM" id="SSF69572">
    <property type="entry name" value="Activating enzymes of the ubiquitin-like proteins"/>
    <property type="match status" value="1"/>
</dbReference>
<dbReference type="NCBIfam" id="TIGR03882">
    <property type="entry name" value="cyclo_dehyd_2"/>
    <property type="match status" value="1"/>
</dbReference>
<comment type="caution">
    <text evidence="2">The sequence shown here is derived from an EMBL/GenBank/DDBJ whole genome shotgun (WGS) entry which is preliminary data.</text>
</comment>
<sequence length="420" mass="44008">MPAADRRTGTDRTGTAGTGAGAGGGEWGADGIGAADRPRLRPQFTIVAHDPGIVELREGVWNATSITLTDEGGGDALLAVVEGLDGAATVTEVAASARVSVADVLAVCERLRSAGALELGPTSALDHYVGQLMLTPSASANGSRDRVRRAVVLGEGEIAGQVHDHLRASLDVDAHRFADPLLWRRLCHDDLTRRDGDGLDAERLTDEFAPFGGAFLVAALDAVNPILLRNLNRIAAGLGTPWVHAAPDGPFLIVGPTVVPGGSPCYECFERRVALNMRENAGYVRYKRALATGKARLGRTLLPSPVLSMVASLVSLEAVNHVVTGSTFTIGKALTVYLPTMEFCYHDVLRLPSCRVCVPRRERFQRQLHFDVRSYLNDVVLPKARPDASASAPANGAPNGSGPPPSADADADPGAGAGAG</sequence>
<keyword evidence="3" id="KW-1185">Reference proteome</keyword>
<gene>
    <name evidence="2" type="ORF">ACFQKB_15890</name>
</gene>
<evidence type="ECO:0000313" key="3">
    <source>
        <dbReference type="Proteomes" id="UP001596380"/>
    </source>
</evidence>
<name>A0ABW2CI67_9ACTN</name>
<dbReference type="RefSeq" id="WP_160819283.1">
    <property type="nucleotide sequence ID" value="NZ_JBHSXS010000007.1"/>
</dbReference>
<protein>
    <submittedName>
        <fullName evidence="2">TOMM leader peptide-binding protein</fullName>
    </submittedName>
</protein>
<reference evidence="3" key="1">
    <citation type="journal article" date="2019" name="Int. J. Syst. Evol. Microbiol.">
        <title>The Global Catalogue of Microorganisms (GCM) 10K type strain sequencing project: providing services to taxonomists for standard genome sequencing and annotation.</title>
        <authorList>
            <consortium name="The Broad Institute Genomics Platform"/>
            <consortium name="The Broad Institute Genome Sequencing Center for Infectious Disease"/>
            <person name="Wu L."/>
            <person name="Ma J."/>
        </authorList>
    </citation>
    <scope>NUCLEOTIDE SEQUENCE [LARGE SCALE GENOMIC DNA]</scope>
    <source>
        <strain evidence="3">JCM 3369</strain>
    </source>
</reference>
<organism evidence="2 3">
    <name type="scientific">Actinomadura yumaensis</name>
    <dbReference type="NCBI Taxonomy" id="111807"/>
    <lineage>
        <taxon>Bacteria</taxon>
        <taxon>Bacillati</taxon>
        <taxon>Actinomycetota</taxon>
        <taxon>Actinomycetes</taxon>
        <taxon>Streptosporangiales</taxon>
        <taxon>Thermomonosporaceae</taxon>
        <taxon>Actinomadura</taxon>
    </lineage>
</organism>
<evidence type="ECO:0000256" key="1">
    <source>
        <dbReference type="SAM" id="MobiDB-lite"/>
    </source>
</evidence>
<feature type="region of interest" description="Disordered" evidence="1">
    <location>
        <begin position="386"/>
        <end position="420"/>
    </location>
</feature>
<dbReference type="InterPro" id="IPR035985">
    <property type="entry name" value="Ubiquitin-activating_enz"/>
</dbReference>
<dbReference type="Proteomes" id="UP001596380">
    <property type="component" value="Unassembled WGS sequence"/>
</dbReference>